<evidence type="ECO:0000256" key="7">
    <source>
        <dbReference type="PROSITE-ProRule" id="PRU01379"/>
    </source>
</evidence>
<dbReference type="PANTHER" id="PTHR11705:SF143">
    <property type="entry name" value="SLL0236 PROTEIN"/>
    <property type="match status" value="1"/>
</dbReference>
<dbReference type="Gene3D" id="3.40.630.10">
    <property type="entry name" value="Zn peptidases"/>
    <property type="match status" value="1"/>
</dbReference>
<keyword evidence="5" id="KW-0862">Zinc</keyword>
<dbReference type="Proteomes" id="UP000190897">
    <property type="component" value="Unassembled WGS sequence"/>
</dbReference>
<evidence type="ECO:0000256" key="5">
    <source>
        <dbReference type="ARBA" id="ARBA00022833"/>
    </source>
</evidence>
<keyword evidence="9" id="KW-0121">Carboxypeptidase</keyword>
<protein>
    <submittedName>
        <fullName evidence="9">Zinc carboxypeptidase</fullName>
    </submittedName>
</protein>
<evidence type="ECO:0000313" key="9">
    <source>
        <dbReference type="EMBL" id="SKC13807.1"/>
    </source>
</evidence>
<accession>A0A1T5GZF6</accession>
<name>A0A1T5GZF6_9BACT</name>
<comment type="cofactor">
    <cofactor evidence="1">
        <name>Zn(2+)</name>
        <dbReference type="ChEBI" id="CHEBI:29105"/>
    </cofactor>
</comment>
<dbReference type="GO" id="GO:0004181">
    <property type="term" value="F:metallocarboxypeptidase activity"/>
    <property type="evidence" value="ECO:0007669"/>
    <property type="project" value="InterPro"/>
</dbReference>
<gene>
    <name evidence="9" type="ORF">SAMN05660293_04650</name>
</gene>
<dbReference type="GO" id="GO:0008270">
    <property type="term" value="F:zinc ion binding"/>
    <property type="evidence" value="ECO:0007669"/>
    <property type="project" value="InterPro"/>
</dbReference>
<evidence type="ECO:0000256" key="4">
    <source>
        <dbReference type="ARBA" id="ARBA00022801"/>
    </source>
</evidence>
<dbReference type="GO" id="GO:0006508">
    <property type="term" value="P:proteolysis"/>
    <property type="evidence" value="ECO:0007669"/>
    <property type="project" value="UniProtKB-KW"/>
</dbReference>
<dbReference type="SUPFAM" id="SSF53187">
    <property type="entry name" value="Zn-dependent exopeptidases"/>
    <property type="match status" value="1"/>
</dbReference>
<evidence type="ECO:0000256" key="1">
    <source>
        <dbReference type="ARBA" id="ARBA00001947"/>
    </source>
</evidence>
<dbReference type="Pfam" id="PF00246">
    <property type="entry name" value="Peptidase_M14"/>
    <property type="match status" value="1"/>
</dbReference>
<sequence>MLRKFLYIAITKRLCMIMRIFISQLFFFLITLTTVTSQAQSEELPNRLFKVHDTYRETTLTQRRFKQKDILPLIAKRQGNPLYKIETVGESFEGRTLQMIKVGNGKKKVLLWTQMHGDEPTATMASFDIFNFLEGKNDGFDDFRKELLENTTLYFVPMLNPDGAERYQRRTMQGVDMNRDAASRQTPEAVVLKGLVDKLKPDYGFNLHDQSPRYSAGRSAKVATISFLATSYDYELNINPVRERSMQLIVGMNKILQKYIPGQVARYSDDHEPRGFGDNVQKWGTTLVLIESGGYVGDPEKQYIRKLNFMAILSALDKIADNSLTKEKRDDYYKIPENGRWVYDLVVRNATVKQSGKSFLADLGINRNEVSYSNATKFFYYSKIEDFGDLHPQFGSQEIDATGLTIEKGKVYPTTYKNVSEVSKLNALSLLKQGYTYVRLTPDSNTRALGLYFTTTPLHVLRSGQAAPSGTPGLGNTATFILKKGAVVKYAVINGFVYDLDNFATGEGNGIIE</sequence>
<evidence type="ECO:0000256" key="3">
    <source>
        <dbReference type="ARBA" id="ARBA00022670"/>
    </source>
</evidence>
<keyword evidence="10" id="KW-1185">Reference proteome</keyword>
<keyword evidence="3" id="KW-0645">Protease</keyword>
<dbReference type="GO" id="GO:0005615">
    <property type="term" value="C:extracellular space"/>
    <property type="evidence" value="ECO:0007669"/>
    <property type="project" value="TreeGrafter"/>
</dbReference>
<dbReference type="InterPro" id="IPR000834">
    <property type="entry name" value="Peptidase_M14"/>
</dbReference>
<organism evidence="9 10">
    <name type="scientific">Dyadobacter psychrophilus</name>
    <dbReference type="NCBI Taxonomy" id="651661"/>
    <lineage>
        <taxon>Bacteria</taxon>
        <taxon>Pseudomonadati</taxon>
        <taxon>Bacteroidota</taxon>
        <taxon>Cytophagia</taxon>
        <taxon>Cytophagales</taxon>
        <taxon>Spirosomataceae</taxon>
        <taxon>Dyadobacter</taxon>
    </lineage>
</organism>
<dbReference type="STRING" id="651661.SAMN05660293_04650"/>
<feature type="domain" description="Peptidase M14" evidence="8">
    <location>
        <begin position="63"/>
        <end position="319"/>
    </location>
</feature>
<keyword evidence="6" id="KW-0482">Metalloprotease</keyword>
<evidence type="ECO:0000259" key="8">
    <source>
        <dbReference type="PROSITE" id="PS52035"/>
    </source>
</evidence>
<dbReference type="EMBL" id="FUZA01000007">
    <property type="protein sequence ID" value="SKC13807.1"/>
    <property type="molecule type" value="Genomic_DNA"/>
</dbReference>
<comment type="caution">
    <text evidence="7">Lacks conserved residue(s) required for the propagation of feature annotation.</text>
</comment>
<dbReference type="SMART" id="SM00631">
    <property type="entry name" value="Zn_pept"/>
    <property type="match status" value="1"/>
</dbReference>
<keyword evidence="4" id="KW-0378">Hydrolase</keyword>
<evidence type="ECO:0000256" key="6">
    <source>
        <dbReference type="ARBA" id="ARBA00023049"/>
    </source>
</evidence>
<comment type="similarity">
    <text evidence="2 7">Belongs to the peptidase M14 family.</text>
</comment>
<reference evidence="10" key="1">
    <citation type="submission" date="2017-02" db="EMBL/GenBank/DDBJ databases">
        <authorList>
            <person name="Varghese N."/>
            <person name="Submissions S."/>
        </authorList>
    </citation>
    <scope>NUCLEOTIDE SEQUENCE [LARGE SCALE GENOMIC DNA]</scope>
    <source>
        <strain evidence="10">DSM 22270</strain>
    </source>
</reference>
<dbReference type="PANTHER" id="PTHR11705">
    <property type="entry name" value="PROTEASE FAMILY M14 CARBOXYPEPTIDASE A,B"/>
    <property type="match status" value="1"/>
</dbReference>
<dbReference type="AlphaFoldDB" id="A0A1T5GZF6"/>
<evidence type="ECO:0000313" key="10">
    <source>
        <dbReference type="Proteomes" id="UP000190897"/>
    </source>
</evidence>
<dbReference type="PROSITE" id="PS52035">
    <property type="entry name" value="PEPTIDASE_M14"/>
    <property type="match status" value="1"/>
</dbReference>
<evidence type="ECO:0000256" key="2">
    <source>
        <dbReference type="ARBA" id="ARBA00005988"/>
    </source>
</evidence>
<proteinExistence type="inferred from homology"/>